<dbReference type="Pfam" id="PF20981">
    <property type="entry name" value="AAR2_1st"/>
    <property type="match status" value="1"/>
</dbReference>
<sequence>MSDNTAVLLQAMRMGGALPPEIVEYMYHNGAFLLFLGFPQASEFGIDYKSWKTGERFMGLKMIPPGVHFVYCSIKSAPRIGFFHNFKAGEIVVKKWNKEAETFEDEDVPAEQIPEKKRQLKSMDNSLAPYPYENYRSWYGLTDFITPETVERIHPVLGRITSQAELVSLETQFMEDAEQEHKETHFKNRVDRQNPVRTRFVDQHGLPIMKIREGYEIRFQEIPALTVTKHQVGIDYSDRLYVLLRGLGGDWKQLLAEMQIAFVCFLQGQVFEGFEQWKRIIHLMSCCSNALGSEKELFMAFIRVLFFQLKECPTDFFVDIVSRDNFLTTTLSMLFANVRDSVHGGAELKKKTAQFKQYLTNQFKWDFDCEDGGGEK</sequence>
<accession>A0A2G5UXD1</accession>
<dbReference type="Proteomes" id="UP000230233">
    <property type="component" value="Chromosome II"/>
</dbReference>
<evidence type="ECO:0000313" key="7">
    <source>
        <dbReference type="Proteomes" id="UP000230233"/>
    </source>
</evidence>
<dbReference type="EMBL" id="PDUG01000002">
    <property type="protein sequence ID" value="PIC44202.1"/>
    <property type="molecule type" value="Genomic_DNA"/>
</dbReference>
<evidence type="ECO:0000259" key="4">
    <source>
        <dbReference type="Pfam" id="PF05282"/>
    </source>
</evidence>
<reference evidence="7" key="1">
    <citation type="submission" date="2017-10" db="EMBL/GenBank/DDBJ databases">
        <title>Rapid genome shrinkage in a self-fertile nematode reveals novel sperm competition proteins.</title>
        <authorList>
            <person name="Yin D."/>
            <person name="Schwarz E.M."/>
            <person name="Thomas C.G."/>
            <person name="Felde R.L."/>
            <person name="Korf I.F."/>
            <person name="Cutter A.D."/>
            <person name="Schartner C.M."/>
            <person name="Ralston E.J."/>
            <person name="Meyer B.J."/>
            <person name="Haag E.S."/>
        </authorList>
    </citation>
    <scope>NUCLEOTIDE SEQUENCE [LARGE SCALE GENOMIC DNA]</scope>
    <source>
        <strain evidence="7">JU1422</strain>
    </source>
</reference>
<evidence type="ECO:0000259" key="5">
    <source>
        <dbReference type="Pfam" id="PF20981"/>
    </source>
</evidence>
<dbReference type="PANTHER" id="PTHR12689">
    <property type="entry name" value="A1 CISTRON SPLICING FACTOR AAR2-RELATED"/>
    <property type="match status" value="1"/>
</dbReference>
<organism evidence="6 7">
    <name type="scientific">Caenorhabditis nigoni</name>
    <dbReference type="NCBI Taxonomy" id="1611254"/>
    <lineage>
        <taxon>Eukaryota</taxon>
        <taxon>Metazoa</taxon>
        <taxon>Ecdysozoa</taxon>
        <taxon>Nematoda</taxon>
        <taxon>Chromadorea</taxon>
        <taxon>Rhabditida</taxon>
        <taxon>Rhabditina</taxon>
        <taxon>Rhabditomorpha</taxon>
        <taxon>Rhabditoidea</taxon>
        <taxon>Rhabditidae</taxon>
        <taxon>Peloderinae</taxon>
        <taxon>Caenorhabditis</taxon>
    </lineage>
</organism>
<evidence type="ECO:0000313" key="6">
    <source>
        <dbReference type="EMBL" id="PIC44202.1"/>
    </source>
</evidence>
<dbReference type="FunFam" id="1.25.40.550:FF:000005">
    <property type="entry name" value="Protein AAR2 homolog"/>
    <property type="match status" value="1"/>
</dbReference>
<keyword evidence="7" id="KW-1185">Reference proteome</keyword>
<feature type="domain" description="AAR2 N-terminal" evidence="5">
    <location>
        <begin position="29"/>
        <end position="155"/>
    </location>
</feature>
<comment type="similarity">
    <text evidence="1">Belongs to the AAR2 family.</text>
</comment>
<dbReference type="CDD" id="cd13778">
    <property type="entry name" value="Aar2_C"/>
    <property type="match status" value="1"/>
</dbReference>
<dbReference type="STRING" id="1611254.A0A2G5UXD1"/>
<protein>
    <recommendedName>
        <fullName evidence="2">Protein AAR2 homolog</fullName>
    </recommendedName>
    <alternativeName>
        <fullName evidence="3">AAR2 splicing factor homolog</fullName>
    </alternativeName>
</protein>
<dbReference type="Gene3D" id="1.25.40.550">
    <property type="entry name" value="Aar2, C-terminal domain-like"/>
    <property type="match status" value="1"/>
</dbReference>
<dbReference type="InterPro" id="IPR007946">
    <property type="entry name" value="AAR2"/>
</dbReference>
<dbReference type="Pfam" id="PF05282">
    <property type="entry name" value="AAR2"/>
    <property type="match status" value="1"/>
</dbReference>
<dbReference type="GO" id="GO:0000244">
    <property type="term" value="P:spliceosomal tri-snRNP complex assembly"/>
    <property type="evidence" value="ECO:0007669"/>
    <property type="project" value="TreeGrafter"/>
</dbReference>
<dbReference type="AlphaFoldDB" id="A0A2G5UXD1"/>
<dbReference type="InterPro" id="IPR033647">
    <property type="entry name" value="Aar2_N"/>
</dbReference>
<dbReference type="Gene3D" id="2.60.34.20">
    <property type="match status" value="1"/>
</dbReference>
<dbReference type="InterPro" id="IPR033648">
    <property type="entry name" value="AAR2_C"/>
</dbReference>
<dbReference type="CDD" id="cd13777">
    <property type="entry name" value="Aar2_N"/>
    <property type="match status" value="1"/>
</dbReference>
<dbReference type="FunFam" id="2.60.34.20:FF:000001">
    <property type="entry name" value="protein AAR2 homolog"/>
    <property type="match status" value="1"/>
</dbReference>
<name>A0A2G5UXD1_9PELO</name>
<feature type="domain" description="AAR2 C-terminal" evidence="4">
    <location>
        <begin position="231"/>
        <end position="368"/>
    </location>
</feature>
<dbReference type="OrthoDB" id="201752at2759"/>
<evidence type="ECO:0000256" key="3">
    <source>
        <dbReference type="ARBA" id="ARBA00030625"/>
    </source>
</evidence>
<dbReference type="InterPro" id="IPR038514">
    <property type="entry name" value="AAR2_C_sf"/>
</dbReference>
<dbReference type="InterPro" id="IPR038516">
    <property type="entry name" value="AAR2_N_sf"/>
</dbReference>
<evidence type="ECO:0000256" key="2">
    <source>
        <dbReference type="ARBA" id="ARBA00016372"/>
    </source>
</evidence>
<gene>
    <name evidence="6" type="primary">Cni-F10B5.2</name>
    <name evidence="6" type="synonym">Cnig_chr_II.g4651</name>
    <name evidence="6" type="ORF">B9Z55_004651</name>
</gene>
<comment type="caution">
    <text evidence="6">The sequence shown here is derived from an EMBL/GenBank/DDBJ whole genome shotgun (WGS) entry which is preliminary data.</text>
</comment>
<evidence type="ECO:0000256" key="1">
    <source>
        <dbReference type="ARBA" id="ARBA00006281"/>
    </source>
</evidence>
<dbReference type="PANTHER" id="PTHR12689:SF4">
    <property type="entry name" value="PROTEIN AAR2 HOMOLOG"/>
    <property type="match status" value="1"/>
</dbReference>
<proteinExistence type="inferred from homology"/>